<protein>
    <recommendedName>
        <fullName evidence="7">Phosphatidate cytidylyltransferase</fullName>
        <ecNumber evidence="6">2.7.7.41</ecNumber>
    </recommendedName>
    <alternativeName>
        <fullName evidence="20">CDP-DAG synthase</fullName>
    </alternativeName>
    <alternativeName>
        <fullName evidence="22">CDP-DG synthase</fullName>
    </alternativeName>
    <alternativeName>
        <fullName evidence="18">CDP-diacylglycerol synthase</fullName>
    </alternativeName>
    <alternativeName>
        <fullName evidence="21">CDP-diglyceride pyrophosphorylase</fullName>
    </alternativeName>
    <alternativeName>
        <fullName evidence="23">CDP-diglyceride synthase</fullName>
    </alternativeName>
    <alternativeName>
        <fullName evidence="19">CTP:phosphatidate cytidylyltransferase</fullName>
    </alternativeName>
</protein>
<dbReference type="OrthoDB" id="9799199at2"/>
<dbReference type="EMBL" id="SIHJ01000001">
    <property type="protein sequence ID" value="TWT36835.1"/>
    <property type="molecule type" value="Genomic_DNA"/>
</dbReference>
<comment type="subcellular location">
    <subcellularLocation>
        <location evidence="2">Cell membrane</location>
        <topology evidence="2">Multi-pass membrane protein</topology>
    </subcellularLocation>
</comment>
<feature type="transmembrane region" description="Helical" evidence="24">
    <location>
        <begin position="73"/>
        <end position="95"/>
    </location>
</feature>
<feature type="transmembrane region" description="Helical" evidence="24">
    <location>
        <begin position="285"/>
        <end position="310"/>
    </location>
</feature>
<evidence type="ECO:0000256" key="4">
    <source>
        <dbReference type="ARBA" id="ARBA00005189"/>
    </source>
</evidence>
<evidence type="ECO:0000256" key="22">
    <source>
        <dbReference type="ARBA" id="ARBA00032743"/>
    </source>
</evidence>
<dbReference type="Proteomes" id="UP000316714">
    <property type="component" value="Unassembled WGS sequence"/>
</dbReference>
<evidence type="ECO:0000256" key="1">
    <source>
        <dbReference type="ARBA" id="ARBA00001698"/>
    </source>
</evidence>
<dbReference type="PANTHER" id="PTHR46382">
    <property type="entry name" value="PHOSPHATIDATE CYTIDYLYLTRANSFERASE"/>
    <property type="match status" value="1"/>
</dbReference>
<evidence type="ECO:0000256" key="3">
    <source>
        <dbReference type="ARBA" id="ARBA00005119"/>
    </source>
</evidence>
<comment type="pathway">
    <text evidence="3">Phospholipid metabolism; CDP-diacylglycerol biosynthesis; CDP-diacylglycerol from sn-glycerol 3-phosphate: step 3/3.</text>
</comment>
<dbReference type="GO" id="GO:0005886">
    <property type="term" value="C:plasma membrane"/>
    <property type="evidence" value="ECO:0007669"/>
    <property type="project" value="UniProtKB-SubCell"/>
</dbReference>
<comment type="similarity">
    <text evidence="5">Belongs to the CDS family.</text>
</comment>
<evidence type="ECO:0000256" key="11">
    <source>
        <dbReference type="ARBA" id="ARBA00022692"/>
    </source>
</evidence>
<accession>A0A5C5VGK3</accession>
<evidence type="ECO:0000256" key="19">
    <source>
        <dbReference type="ARBA" id="ARBA00031825"/>
    </source>
</evidence>
<evidence type="ECO:0000256" key="9">
    <source>
        <dbReference type="ARBA" id="ARBA00022516"/>
    </source>
</evidence>
<evidence type="ECO:0000256" key="16">
    <source>
        <dbReference type="ARBA" id="ARBA00023209"/>
    </source>
</evidence>
<evidence type="ECO:0000256" key="18">
    <source>
        <dbReference type="ARBA" id="ARBA00029893"/>
    </source>
</evidence>
<evidence type="ECO:0000256" key="8">
    <source>
        <dbReference type="ARBA" id="ARBA00022475"/>
    </source>
</evidence>
<keyword evidence="11 24" id="KW-0812">Transmembrane</keyword>
<dbReference type="EC" id="2.7.7.41" evidence="6"/>
<feature type="transmembrane region" description="Helical" evidence="24">
    <location>
        <begin position="137"/>
        <end position="159"/>
    </location>
</feature>
<gene>
    <name evidence="25" type="primary">cdsA_2</name>
    <name evidence="25" type="ORF">KOR34_17800</name>
</gene>
<dbReference type="GO" id="GO:0004605">
    <property type="term" value="F:phosphatidate cytidylyltransferase activity"/>
    <property type="evidence" value="ECO:0007669"/>
    <property type="project" value="UniProtKB-EC"/>
</dbReference>
<evidence type="ECO:0000256" key="2">
    <source>
        <dbReference type="ARBA" id="ARBA00004651"/>
    </source>
</evidence>
<name>A0A5C5VGK3_9BACT</name>
<evidence type="ECO:0000256" key="17">
    <source>
        <dbReference type="ARBA" id="ARBA00023264"/>
    </source>
</evidence>
<feature type="transmembrane region" description="Helical" evidence="24">
    <location>
        <begin position="171"/>
        <end position="193"/>
    </location>
</feature>
<dbReference type="Pfam" id="PF01148">
    <property type="entry name" value="CTP_transf_1"/>
    <property type="match status" value="1"/>
</dbReference>
<keyword evidence="15 24" id="KW-0472">Membrane</keyword>
<organism evidence="25 26">
    <name type="scientific">Posidoniimonas corsicana</name>
    <dbReference type="NCBI Taxonomy" id="1938618"/>
    <lineage>
        <taxon>Bacteria</taxon>
        <taxon>Pseudomonadati</taxon>
        <taxon>Planctomycetota</taxon>
        <taxon>Planctomycetia</taxon>
        <taxon>Pirellulales</taxon>
        <taxon>Lacipirellulaceae</taxon>
        <taxon>Posidoniimonas</taxon>
    </lineage>
</organism>
<reference evidence="25 26" key="1">
    <citation type="submission" date="2019-02" db="EMBL/GenBank/DDBJ databases">
        <title>Deep-cultivation of Planctomycetes and their phenomic and genomic characterization uncovers novel biology.</title>
        <authorList>
            <person name="Wiegand S."/>
            <person name="Jogler M."/>
            <person name="Boedeker C."/>
            <person name="Pinto D."/>
            <person name="Vollmers J."/>
            <person name="Rivas-Marin E."/>
            <person name="Kohn T."/>
            <person name="Peeters S.H."/>
            <person name="Heuer A."/>
            <person name="Rast P."/>
            <person name="Oberbeckmann S."/>
            <person name="Bunk B."/>
            <person name="Jeske O."/>
            <person name="Meyerdierks A."/>
            <person name="Storesund J.E."/>
            <person name="Kallscheuer N."/>
            <person name="Luecker S."/>
            <person name="Lage O.M."/>
            <person name="Pohl T."/>
            <person name="Merkel B.J."/>
            <person name="Hornburger P."/>
            <person name="Mueller R.-W."/>
            <person name="Bruemmer F."/>
            <person name="Labrenz M."/>
            <person name="Spormann A.M."/>
            <person name="Op Den Camp H."/>
            <person name="Overmann J."/>
            <person name="Amann R."/>
            <person name="Jetten M.S.M."/>
            <person name="Mascher T."/>
            <person name="Medema M.H."/>
            <person name="Devos D.P."/>
            <person name="Kaster A.-K."/>
            <person name="Ovreas L."/>
            <person name="Rohde M."/>
            <person name="Galperin M.Y."/>
            <person name="Jogler C."/>
        </authorList>
    </citation>
    <scope>NUCLEOTIDE SEQUENCE [LARGE SCALE GENOMIC DNA]</scope>
    <source>
        <strain evidence="25 26">KOR34</strain>
    </source>
</reference>
<keyword evidence="17" id="KW-1208">Phospholipid metabolism</keyword>
<keyword evidence="8" id="KW-1003">Cell membrane</keyword>
<evidence type="ECO:0000256" key="10">
    <source>
        <dbReference type="ARBA" id="ARBA00022679"/>
    </source>
</evidence>
<evidence type="ECO:0000256" key="24">
    <source>
        <dbReference type="SAM" id="Phobius"/>
    </source>
</evidence>
<evidence type="ECO:0000256" key="15">
    <source>
        <dbReference type="ARBA" id="ARBA00023136"/>
    </source>
</evidence>
<keyword evidence="16" id="KW-0594">Phospholipid biosynthesis</keyword>
<dbReference type="PANTHER" id="PTHR46382:SF1">
    <property type="entry name" value="PHOSPHATIDATE CYTIDYLYLTRANSFERASE"/>
    <property type="match status" value="1"/>
</dbReference>
<evidence type="ECO:0000313" key="26">
    <source>
        <dbReference type="Proteomes" id="UP000316714"/>
    </source>
</evidence>
<dbReference type="RefSeq" id="WP_146564071.1">
    <property type="nucleotide sequence ID" value="NZ_SIHJ01000001.1"/>
</dbReference>
<keyword evidence="13 24" id="KW-1133">Transmembrane helix</keyword>
<sequence length="317" mass="33145">MLIWRLLVGAVLVSVLGGLAWLDYHSPRPGLWLSPLAFLGAFLGAGELVRLFESNAKLYESDSATGEPRHITPTRYVVATGALLTVVISFAPLFYPTRGEAVASAGWTAIGLALSVLMAIVVEMLRYQQPGVATIRLSQAVLAIAYSGGLMGFVVQLRLISGDRWGDDGRWGLIALLSVVAITKCNDTGAYFTGRICGRHKMTPILSPGKTWEGAAGGLALGLVGGLLVLGPVAEYCGCVSGKSGAAWWTGVAVYSAVLVVAAVCGDLAISLLKRDAGLKNSSSWLPGFGGVLDLLDSIIFSAPIAYVLWVLGVVGP</sequence>
<evidence type="ECO:0000256" key="14">
    <source>
        <dbReference type="ARBA" id="ARBA00023098"/>
    </source>
</evidence>
<evidence type="ECO:0000256" key="7">
    <source>
        <dbReference type="ARBA" id="ARBA00019373"/>
    </source>
</evidence>
<evidence type="ECO:0000256" key="23">
    <source>
        <dbReference type="ARBA" id="ARBA00033406"/>
    </source>
</evidence>
<comment type="caution">
    <text evidence="25">The sequence shown here is derived from an EMBL/GenBank/DDBJ whole genome shotgun (WGS) entry which is preliminary data.</text>
</comment>
<evidence type="ECO:0000256" key="5">
    <source>
        <dbReference type="ARBA" id="ARBA00010185"/>
    </source>
</evidence>
<feature type="transmembrane region" description="Helical" evidence="24">
    <location>
        <begin position="214"/>
        <end position="234"/>
    </location>
</feature>
<comment type="pathway">
    <text evidence="4">Lipid metabolism.</text>
</comment>
<comment type="catalytic activity">
    <reaction evidence="1">
        <text>a 1,2-diacyl-sn-glycero-3-phosphate + CTP + H(+) = a CDP-1,2-diacyl-sn-glycerol + diphosphate</text>
        <dbReference type="Rhea" id="RHEA:16229"/>
        <dbReference type="ChEBI" id="CHEBI:15378"/>
        <dbReference type="ChEBI" id="CHEBI:33019"/>
        <dbReference type="ChEBI" id="CHEBI:37563"/>
        <dbReference type="ChEBI" id="CHEBI:58332"/>
        <dbReference type="ChEBI" id="CHEBI:58608"/>
        <dbReference type="EC" id="2.7.7.41"/>
    </reaction>
</comment>
<evidence type="ECO:0000256" key="13">
    <source>
        <dbReference type="ARBA" id="ARBA00022989"/>
    </source>
</evidence>
<keyword evidence="9" id="KW-0444">Lipid biosynthesis</keyword>
<keyword evidence="12 25" id="KW-0548">Nucleotidyltransferase</keyword>
<evidence type="ECO:0000313" key="25">
    <source>
        <dbReference type="EMBL" id="TWT36835.1"/>
    </source>
</evidence>
<keyword evidence="10 25" id="KW-0808">Transferase</keyword>
<feature type="transmembrane region" description="Helical" evidence="24">
    <location>
        <begin position="32"/>
        <end position="52"/>
    </location>
</feature>
<feature type="transmembrane region" description="Helical" evidence="24">
    <location>
        <begin position="246"/>
        <end position="273"/>
    </location>
</feature>
<dbReference type="AlphaFoldDB" id="A0A5C5VGK3"/>
<evidence type="ECO:0000256" key="20">
    <source>
        <dbReference type="ARBA" id="ARBA00032253"/>
    </source>
</evidence>
<dbReference type="GO" id="GO:0016024">
    <property type="term" value="P:CDP-diacylglycerol biosynthetic process"/>
    <property type="evidence" value="ECO:0007669"/>
    <property type="project" value="TreeGrafter"/>
</dbReference>
<keyword evidence="26" id="KW-1185">Reference proteome</keyword>
<evidence type="ECO:0000256" key="21">
    <source>
        <dbReference type="ARBA" id="ARBA00032396"/>
    </source>
</evidence>
<evidence type="ECO:0000256" key="6">
    <source>
        <dbReference type="ARBA" id="ARBA00012487"/>
    </source>
</evidence>
<keyword evidence="14" id="KW-0443">Lipid metabolism</keyword>
<evidence type="ECO:0000256" key="12">
    <source>
        <dbReference type="ARBA" id="ARBA00022695"/>
    </source>
</evidence>
<proteinExistence type="inferred from homology"/>
<feature type="transmembrane region" description="Helical" evidence="24">
    <location>
        <begin position="101"/>
        <end position="125"/>
    </location>
</feature>